<evidence type="ECO:0000313" key="2">
    <source>
        <dbReference type="EMBL" id="KAF9518176.1"/>
    </source>
</evidence>
<gene>
    <name evidence="2" type="ORF">BS47DRAFT_1338432</name>
</gene>
<evidence type="ECO:0000313" key="3">
    <source>
        <dbReference type="Proteomes" id="UP000886523"/>
    </source>
</evidence>
<name>A0A9P6B8E5_9AGAM</name>
<accession>A0A9P6B8E5</accession>
<feature type="compositionally biased region" description="Polar residues" evidence="1">
    <location>
        <begin position="86"/>
        <end position="109"/>
    </location>
</feature>
<feature type="compositionally biased region" description="Low complexity" evidence="1">
    <location>
        <begin position="203"/>
        <end position="215"/>
    </location>
</feature>
<dbReference type="Proteomes" id="UP000886523">
    <property type="component" value="Unassembled WGS sequence"/>
</dbReference>
<feature type="region of interest" description="Disordered" evidence="1">
    <location>
        <begin position="75"/>
        <end position="187"/>
    </location>
</feature>
<evidence type="ECO:0000256" key="1">
    <source>
        <dbReference type="SAM" id="MobiDB-lite"/>
    </source>
</evidence>
<feature type="compositionally biased region" description="Low complexity" evidence="1">
    <location>
        <begin position="152"/>
        <end position="162"/>
    </location>
</feature>
<dbReference type="EMBL" id="MU128926">
    <property type="protein sequence ID" value="KAF9518176.1"/>
    <property type="molecule type" value="Genomic_DNA"/>
</dbReference>
<organism evidence="2 3">
    <name type="scientific">Hydnum rufescens UP504</name>
    <dbReference type="NCBI Taxonomy" id="1448309"/>
    <lineage>
        <taxon>Eukaryota</taxon>
        <taxon>Fungi</taxon>
        <taxon>Dikarya</taxon>
        <taxon>Basidiomycota</taxon>
        <taxon>Agaricomycotina</taxon>
        <taxon>Agaricomycetes</taxon>
        <taxon>Cantharellales</taxon>
        <taxon>Hydnaceae</taxon>
        <taxon>Hydnum</taxon>
    </lineage>
</organism>
<feature type="region of interest" description="Disordered" evidence="1">
    <location>
        <begin position="200"/>
        <end position="220"/>
    </location>
</feature>
<reference evidence="2" key="1">
    <citation type="journal article" date="2020" name="Nat. Commun.">
        <title>Large-scale genome sequencing of mycorrhizal fungi provides insights into the early evolution of symbiotic traits.</title>
        <authorList>
            <person name="Miyauchi S."/>
            <person name="Kiss E."/>
            <person name="Kuo A."/>
            <person name="Drula E."/>
            <person name="Kohler A."/>
            <person name="Sanchez-Garcia M."/>
            <person name="Morin E."/>
            <person name="Andreopoulos B."/>
            <person name="Barry K.W."/>
            <person name="Bonito G."/>
            <person name="Buee M."/>
            <person name="Carver A."/>
            <person name="Chen C."/>
            <person name="Cichocki N."/>
            <person name="Clum A."/>
            <person name="Culley D."/>
            <person name="Crous P.W."/>
            <person name="Fauchery L."/>
            <person name="Girlanda M."/>
            <person name="Hayes R.D."/>
            <person name="Keri Z."/>
            <person name="LaButti K."/>
            <person name="Lipzen A."/>
            <person name="Lombard V."/>
            <person name="Magnuson J."/>
            <person name="Maillard F."/>
            <person name="Murat C."/>
            <person name="Nolan M."/>
            <person name="Ohm R.A."/>
            <person name="Pangilinan J."/>
            <person name="Pereira M.F."/>
            <person name="Perotto S."/>
            <person name="Peter M."/>
            <person name="Pfister S."/>
            <person name="Riley R."/>
            <person name="Sitrit Y."/>
            <person name="Stielow J.B."/>
            <person name="Szollosi G."/>
            <person name="Zifcakova L."/>
            <person name="Stursova M."/>
            <person name="Spatafora J.W."/>
            <person name="Tedersoo L."/>
            <person name="Vaario L.M."/>
            <person name="Yamada A."/>
            <person name="Yan M."/>
            <person name="Wang P."/>
            <person name="Xu J."/>
            <person name="Bruns T."/>
            <person name="Baldrian P."/>
            <person name="Vilgalys R."/>
            <person name="Dunand C."/>
            <person name="Henrissat B."/>
            <person name="Grigoriev I.V."/>
            <person name="Hibbett D."/>
            <person name="Nagy L.G."/>
            <person name="Martin F.M."/>
        </authorList>
    </citation>
    <scope>NUCLEOTIDE SEQUENCE</scope>
    <source>
        <strain evidence="2">UP504</strain>
    </source>
</reference>
<sequence>MDMLNTWSDTFTLVPACYAGQSATPSHYFRLAFTDAVPSAFPQVPRDSQVVLPPRDPWLPQTPNSLIEFPRNTTSVSSLAGWDGSPVQSRPKGSNNSEISSSAFDSATHIQRESLKSQNPLPGVKSRQPPIGPGADLDCRTDHPAFPPPPQDSTSQSSMSFPEPRGLSAEDSPQRKHSPAPQSMDATSFESTQFVVLEQSFRSTSSPKSASPSTKLQPLPDQIPIASSQFRTFRAISPPCVTKPNWHLTHATFTWLSEVLAPKRRADKSRPAPSGRCQLCDALCSRPGTLQQHVVFQHRQRVARKVSMGHPFNVDLALAFTVLQIQSDRSSGGVDSECVTFQTLLRSSAADLAPDILSPVSFPLLWEKLRQFCGMDKWRGMTCRHCGLLVQRKSNLEDHRAKCDPSTPKFIRGSISPYQSR</sequence>
<keyword evidence="3" id="KW-1185">Reference proteome</keyword>
<comment type="caution">
    <text evidence="2">The sequence shown here is derived from an EMBL/GenBank/DDBJ whole genome shotgun (WGS) entry which is preliminary data.</text>
</comment>
<dbReference type="AlphaFoldDB" id="A0A9P6B8E5"/>
<proteinExistence type="predicted"/>
<dbReference type="OrthoDB" id="3321822at2759"/>
<protein>
    <submittedName>
        <fullName evidence="2">Uncharacterized protein</fullName>
    </submittedName>
</protein>